<organism evidence="1 2">
    <name type="scientific">Ambispora leptoticha</name>
    <dbReference type="NCBI Taxonomy" id="144679"/>
    <lineage>
        <taxon>Eukaryota</taxon>
        <taxon>Fungi</taxon>
        <taxon>Fungi incertae sedis</taxon>
        <taxon>Mucoromycota</taxon>
        <taxon>Glomeromycotina</taxon>
        <taxon>Glomeromycetes</taxon>
        <taxon>Archaeosporales</taxon>
        <taxon>Ambisporaceae</taxon>
        <taxon>Ambispora</taxon>
    </lineage>
</organism>
<sequence length="48" mass="5332">KAKLILAVWHKDANTSQNLGPHDPFLAKETQANTYASHISVQVISKLF</sequence>
<dbReference type="Proteomes" id="UP000789508">
    <property type="component" value="Unassembled WGS sequence"/>
</dbReference>
<feature type="non-terminal residue" evidence="1">
    <location>
        <position position="48"/>
    </location>
</feature>
<evidence type="ECO:0000313" key="1">
    <source>
        <dbReference type="EMBL" id="CAG8772312.1"/>
    </source>
</evidence>
<feature type="non-terminal residue" evidence="1">
    <location>
        <position position="1"/>
    </location>
</feature>
<evidence type="ECO:0000313" key="2">
    <source>
        <dbReference type="Proteomes" id="UP000789508"/>
    </source>
</evidence>
<dbReference type="EMBL" id="CAJVPS010053251">
    <property type="protein sequence ID" value="CAG8772312.1"/>
    <property type="molecule type" value="Genomic_DNA"/>
</dbReference>
<dbReference type="AlphaFoldDB" id="A0A9N9P037"/>
<proteinExistence type="predicted"/>
<gene>
    <name evidence="1" type="ORF">ALEPTO_LOCUS14213</name>
</gene>
<accession>A0A9N9P037</accession>
<keyword evidence="2" id="KW-1185">Reference proteome</keyword>
<protein>
    <submittedName>
        <fullName evidence="1">10102_t:CDS:1</fullName>
    </submittedName>
</protein>
<name>A0A9N9P037_9GLOM</name>
<reference evidence="1" key="1">
    <citation type="submission" date="2021-06" db="EMBL/GenBank/DDBJ databases">
        <authorList>
            <person name="Kallberg Y."/>
            <person name="Tangrot J."/>
            <person name="Rosling A."/>
        </authorList>
    </citation>
    <scope>NUCLEOTIDE SEQUENCE</scope>
    <source>
        <strain evidence="1">FL130A</strain>
    </source>
</reference>
<comment type="caution">
    <text evidence="1">The sequence shown here is derived from an EMBL/GenBank/DDBJ whole genome shotgun (WGS) entry which is preliminary data.</text>
</comment>